<name>A0ABV8ZQ95_9NEIS</name>
<evidence type="ECO:0000259" key="1">
    <source>
        <dbReference type="PROSITE" id="PS50206"/>
    </source>
</evidence>
<reference evidence="3" key="1">
    <citation type="journal article" date="2019" name="Int. J. Syst. Evol. Microbiol.">
        <title>The Global Catalogue of Microorganisms (GCM) 10K type strain sequencing project: providing services to taxonomists for standard genome sequencing and annotation.</title>
        <authorList>
            <consortium name="The Broad Institute Genomics Platform"/>
            <consortium name="The Broad Institute Genome Sequencing Center for Infectious Disease"/>
            <person name="Wu L."/>
            <person name="Ma J."/>
        </authorList>
    </citation>
    <scope>NUCLEOTIDE SEQUENCE [LARGE SCALE GENOMIC DNA]</scope>
    <source>
        <strain evidence="3">CGMCC 4.7608</strain>
    </source>
</reference>
<evidence type="ECO:0000313" key="2">
    <source>
        <dbReference type="EMBL" id="MFC4489132.1"/>
    </source>
</evidence>
<dbReference type="SMART" id="SM00450">
    <property type="entry name" value="RHOD"/>
    <property type="match status" value="1"/>
</dbReference>
<comment type="caution">
    <text evidence="2">The sequence shown here is derived from an EMBL/GenBank/DDBJ whole genome shotgun (WGS) entry which is preliminary data.</text>
</comment>
<feature type="domain" description="Rhodanese" evidence="1">
    <location>
        <begin position="27"/>
        <end position="117"/>
    </location>
</feature>
<accession>A0ABV8ZQ95</accession>
<gene>
    <name evidence="2" type="ORF">ACFO0R_05830</name>
</gene>
<dbReference type="RefSeq" id="WP_048411750.1">
    <property type="nucleotide sequence ID" value="NZ_JAJOHW010000113.1"/>
</dbReference>
<dbReference type="PANTHER" id="PTHR43031:SF1">
    <property type="entry name" value="PYRIDINE NUCLEOTIDE-DISULPHIDE OXIDOREDUCTASE"/>
    <property type="match status" value="1"/>
</dbReference>
<dbReference type="PROSITE" id="PS50206">
    <property type="entry name" value="RHODANESE_3"/>
    <property type="match status" value="1"/>
</dbReference>
<dbReference type="Gene3D" id="3.40.250.10">
    <property type="entry name" value="Rhodanese-like domain"/>
    <property type="match status" value="1"/>
</dbReference>
<dbReference type="EMBL" id="JBHSEK010000002">
    <property type="protein sequence ID" value="MFC4489132.1"/>
    <property type="molecule type" value="Genomic_DNA"/>
</dbReference>
<sequence length="127" mass="13640">MLTQQDFYAAKLAYEMDAADVWSALQAGERLLLIDARAPEAYQQETIPGALSVPHRSMDEASTAQLPKDAVLVSFCDGIGCNASTKGALKLARLGFNVRELQGGLDWWIRDGYATTARAGAAVSCNC</sequence>
<protein>
    <submittedName>
        <fullName evidence="2">Rhodanese-like domain-containing protein</fullName>
    </submittedName>
</protein>
<dbReference type="SUPFAM" id="SSF52821">
    <property type="entry name" value="Rhodanese/Cell cycle control phosphatase"/>
    <property type="match status" value="1"/>
</dbReference>
<organism evidence="2 3">
    <name type="scientific">Chromobacterium aquaticum</name>
    <dbReference type="NCBI Taxonomy" id="467180"/>
    <lineage>
        <taxon>Bacteria</taxon>
        <taxon>Pseudomonadati</taxon>
        <taxon>Pseudomonadota</taxon>
        <taxon>Betaproteobacteria</taxon>
        <taxon>Neisseriales</taxon>
        <taxon>Chromobacteriaceae</taxon>
        <taxon>Chromobacterium</taxon>
    </lineage>
</organism>
<dbReference type="InterPro" id="IPR036873">
    <property type="entry name" value="Rhodanese-like_dom_sf"/>
</dbReference>
<dbReference type="PANTHER" id="PTHR43031">
    <property type="entry name" value="FAD-DEPENDENT OXIDOREDUCTASE"/>
    <property type="match status" value="1"/>
</dbReference>
<dbReference type="InterPro" id="IPR001763">
    <property type="entry name" value="Rhodanese-like_dom"/>
</dbReference>
<dbReference type="InterPro" id="IPR050229">
    <property type="entry name" value="GlpE_sulfurtransferase"/>
</dbReference>
<proteinExistence type="predicted"/>
<keyword evidence="3" id="KW-1185">Reference proteome</keyword>
<evidence type="ECO:0000313" key="3">
    <source>
        <dbReference type="Proteomes" id="UP001595999"/>
    </source>
</evidence>
<dbReference type="Pfam" id="PF00581">
    <property type="entry name" value="Rhodanese"/>
    <property type="match status" value="1"/>
</dbReference>
<dbReference type="Proteomes" id="UP001595999">
    <property type="component" value="Unassembled WGS sequence"/>
</dbReference>